<keyword evidence="3" id="KW-1185">Reference proteome</keyword>
<sequence length="307" mass="35266">MERKTRLKSWLHQMLQRAQEGERLPLPEELAIFYKEDEIAIEKLEEMLKDFSCNMSPANTPPVATYRRRNRGRGKGRRRGKKLAPSLGEKPGLPDLSKTIIFRGEESQPIPEVEVRVNSFVFDPSDEEEEEQEEIISELPCQKAARPADRAAQSKSGQDESLAPEEGLLTPLFEEESNEQPEARRTNQFRQPIKPLADIVPPLEQLHVRADRKIIQHMKRFPTNVTIWDAIAWSKELRASSRYNQLVGHMGIHGHRSLTEALNKDSLVRQKEYPTESLSKSRESVYIETSARHSRGILEQWSVGNNI</sequence>
<accession>A0A843X6R7</accession>
<reference evidence="2" key="1">
    <citation type="submission" date="2017-07" db="EMBL/GenBank/DDBJ databases">
        <title>Taro Niue Genome Assembly and Annotation.</title>
        <authorList>
            <person name="Atibalentja N."/>
            <person name="Keating K."/>
            <person name="Fields C.J."/>
        </authorList>
    </citation>
    <scope>NUCLEOTIDE SEQUENCE</scope>
    <source>
        <strain evidence="2">Niue_2</strain>
        <tissue evidence="2">Leaf</tissue>
    </source>
</reference>
<feature type="region of interest" description="Disordered" evidence="1">
    <location>
        <begin position="122"/>
        <end position="164"/>
    </location>
</feature>
<feature type="compositionally biased region" description="Acidic residues" evidence="1">
    <location>
        <begin position="124"/>
        <end position="136"/>
    </location>
</feature>
<comment type="caution">
    <text evidence="2">The sequence shown here is derived from an EMBL/GenBank/DDBJ whole genome shotgun (WGS) entry which is preliminary data.</text>
</comment>
<evidence type="ECO:0000256" key="1">
    <source>
        <dbReference type="SAM" id="MobiDB-lite"/>
    </source>
</evidence>
<dbReference type="AlphaFoldDB" id="A0A843X6R7"/>
<organism evidence="2 3">
    <name type="scientific">Colocasia esculenta</name>
    <name type="common">Wild taro</name>
    <name type="synonym">Arum esculentum</name>
    <dbReference type="NCBI Taxonomy" id="4460"/>
    <lineage>
        <taxon>Eukaryota</taxon>
        <taxon>Viridiplantae</taxon>
        <taxon>Streptophyta</taxon>
        <taxon>Embryophyta</taxon>
        <taxon>Tracheophyta</taxon>
        <taxon>Spermatophyta</taxon>
        <taxon>Magnoliopsida</taxon>
        <taxon>Liliopsida</taxon>
        <taxon>Araceae</taxon>
        <taxon>Aroideae</taxon>
        <taxon>Colocasieae</taxon>
        <taxon>Colocasia</taxon>
    </lineage>
</organism>
<evidence type="ECO:0000313" key="2">
    <source>
        <dbReference type="EMBL" id="MQM12780.1"/>
    </source>
</evidence>
<protein>
    <submittedName>
        <fullName evidence="2">Uncharacterized protein</fullName>
    </submittedName>
</protein>
<dbReference type="EMBL" id="NMUH01005448">
    <property type="protein sequence ID" value="MQM12780.1"/>
    <property type="molecule type" value="Genomic_DNA"/>
</dbReference>
<proteinExistence type="predicted"/>
<evidence type="ECO:0000313" key="3">
    <source>
        <dbReference type="Proteomes" id="UP000652761"/>
    </source>
</evidence>
<gene>
    <name evidence="2" type="ORF">Taro_045699</name>
</gene>
<name>A0A843X6R7_COLES</name>
<dbReference type="Proteomes" id="UP000652761">
    <property type="component" value="Unassembled WGS sequence"/>
</dbReference>
<feature type="region of interest" description="Disordered" evidence="1">
    <location>
        <begin position="55"/>
        <end position="95"/>
    </location>
</feature>
<feature type="compositionally biased region" description="Basic residues" evidence="1">
    <location>
        <begin position="66"/>
        <end position="82"/>
    </location>
</feature>